<dbReference type="RefSeq" id="WP_230222971.1">
    <property type="nucleotide sequence ID" value="NZ_JAJKFT010000010.1"/>
</dbReference>
<name>A0A9X1MTB1_9BACT</name>
<gene>
    <name evidence="2" type="ORF">LOC68_22660</name>
</gene>
<keyword evidence="1" id="KW-0472">Membrane</keyword>
<keyword evidence="3" id="KW-1185">Reference proteome</keyword>
<reference evidence="2" key="1">
    <citation type="submission" date="2021-11" db="EMBL/GenBank/DDBJ databases">
        <title>Genome sequence.</title>
        <authorList>
            <person name="Sun Q."/>
        </authorList>
    </citation>
    <scope>NUCLEOTIDE SEQUENCE</scope>
    <source>
        <strain evidence="2">JC732</strain>
    </source>
</reference>
<protein>
    <submittedName>
        <fullName evidence="2">Uncharacterized protein</fullName>
    </submittedName>
</protein>
<comment type="caution">
    <text evidence="2">The sequence shown here is derived from an EMBL/GenBank/DDBJ whole genome shotgun (WGS) entry which is preliminary data.</text>
</comment>
<dbReference type="EMBL" id="JAJKFT010000010">
    <property type="protein sequence ID" value="MCC9631204.1"/>
    <property type="molecule type" value="Genomic_DNA"/>
</dbReference>
<evidence type="ECO:0000256" key="1">
    <source>
        <dbReference type="SAM" id="Phobius"/>
    </source>
</evidence>
<organism evidence="2 3">
    <name type="scientific">Blastopirellula sediminis</name>
    <dbReference type="NCBI Taxonomy" id="2894196"/>
    <lineage>
        <taxon>Bacteria</taxon>
        <taxon>Pseudomonadati</taxon>
        <taxon>Planctomycetota</taxon>
        <taxon>Planctomycetia</taxon>
        <taxon>Pirellulales</taxon>
        <taxon>Pirellulaceae</taxon>
        <taxon>Blastopirellula</taxon>
    </lineage>
</organism>
<feature type="transmembrane region" description="Helical" evidence="1">
    <location>
        <begin position="20"/>
        <end position="40"/>
    </location>
</feature>
<dbReference type="Proteomes" id="UP001139103">
    <property type="component" value="Unassembled WGS sequence"/>
</dbReference>
<proteinExistence type="predicted"/>
<feature type="transmembrane region" description="Helical" evidence="1">
    <location>
        <begin position="138"/>
        <end position="155"/>
    </location>
</feature>
<feature type="transmembrane region" description="Helical" evidence="1">
    <location>
        <begin position="100"/>
        <end position="118"/>
    </location>
</feature>
<dbReference type="AlphaFoldDB" id="A0A9X1MTB1"/>
<evidence type="ECO:0000313" key="3">
    <source>
        <dbReference type="Proteomes" id="UP001139103"/>
    </source>
</evidence>
<keyword evidence="1" id="KW-0812">Transmembrane</keyword>
<evidence type="ECO:0000313" key="2">
    <source>
        <dbReference type="EMBL" id="MCC9631204.1"/>
    </source>
</evidence>
<sequence>MSTSETPPPKNRPQFRIRHLLIAMVILGVIMAIVAPFVRVANANQWMLMGAACAGLALGTGIFHFGILIPRRLTRKNAGTPLITLFGGGYTLTDWASLRGGVFVVAFWVFVRFASFWNEGATLSNSAFQSHRLFEMEIVFGILAVLVGHLFVPAAEPQLCENGLLWGAYLVPWQSLKIIRGGMLDPLYLRMSYTPDKKIRVRADQREQVEAILRERRSLFDNNRSADFSE</sequence>
<accession>A0A9X1MTB1</accession>
<keyword evidence="1" id="KW-1133">Transmembrane helix</keyword>
<feature type="transmembrane region" description="Helical" evidence="1">
    <location>
        <begin position="46"/>
        <end position="69"/>
    </location>
</feature>